<name>A0A2T3N3E7_9GAMM</name>
<accession>A0A2T3N3E7</accession>
<dbReference type="AlphaFoldDB" id="A0A2T3N3E7"/>
<dbReference type="Proteomes" id="UP000240904">
    <property type="component" value="Unassembled WGS sequence"/>
</dbReference>
<proteinExistence type="predicted"/>
<protein>
    <submittedName>
        <fullName evidence="1">Uncharacterized protein</fullName>
    </submittedName>
</protein>
<sequence>MTNLYEPSSDPLGGDSALACSRLLLQLAGVEFQEKQVETALNLPLKKRVNQYGKVHRVNLSLSWLNYAKISSEVLPLAYR</sequence>
<dbReference type="EMBL" id="PYMC01000002">
    <property type="protein sequence ID" value="PSW06814.1"/>
    <property type="molecule type" value="Genomic_DNA"/>
</dbReference>
<keyword evidence="2" id="KW-1185">Reference proteome</keyword>
<organism evidence="1 2">
    <name type="scientific">Photobacterium lipolyticum</name>
    <dbReference type="NCBI Taxonomy" id="266810"/>
    <lineage>
        <taxon>Bacteria</taxon>
        <taxon>Pseudomonadati</taxon>
        <taxon>Pseudomonadota</taxon>
        <taxon>Gammaproteobacteria</taxon>
        <taxon>Vibrionales</taxon>
        <taxon>Vibrionaceae</taxon>
        <taxon>Photobacterium</taxon>
    </lineage>
</organism>
<comment type="caution">
    <text evidence="1">The sequence shown here is derived from an EMBL/GenBank/DDBJ whole genome shotgun (WGS) entry which is preliminary data.</text>
</comment>
<evidence type="ECO:0000313" key="1">
    <source>
        <dbReference type="EMBL" id="PSW06814.1"/>
    </source>
</evidence>
<evidence type="ECO:0000313" key="2">
    <source>
        <dbReference type="Proteomes" id="UP000240904"/>
    </source>
</evidence>
<reference evidence="1 2" key="1">
    <citation type="submission" date="2018-03" db="EMBL/GenBank/DDBJ databases">
        <title>Whole genome sequencing of Histamine producing bacteria.</title>
        <authorList>
            <person name="Butler K."/>
        </authorList>
    </citation>
    <scope>NUCLEOTIDE SEQUENCE [LARGE SCALE GENOMIC DNA]</scope>
    <source>
        <strain evidence="1 2">DSM 16190</strain>
    </source>
</reference>
<gene>
    <name evidence="1" type="ORF">C9I89_04655</name>
</gene>
<dbReference type="RefSeq" id="WP_107282177.1">
    <property type="nucleotide sequence ID" value="NZ_PYMC01000002.1"/>
</dbReference>